<dbReference type="Proteomes" id="UP001418222">
    <property type="component" value="Unassembled WGS sequence"/>
</dbReference>
<dbReference type="SUPFAM" id="SSF53187">
    <property type="entry name" value="Zn-dependent exopeptidases"/>
    <property type="match status" value="1"/>
</dbReference>
<feature type="signal peptide" evidence="2">
    <location>
        <begin position="1"/>
        <end position="25"/>
    </location>
</feature>
<feature type="domain" description="Peptidase M14" evidence="3">
    <location>
        <begin position="65"/>
        <end position="112"/>
    </location>
</feature>
<dbReference type="GO" id="GO:0004181">
    <property type="term" value="F:metallocarboxypeptidase activity"/>
    <property type="evidence" value="ECO:0007669"/>
    <property type="project" value="InterPro"/>
</dbReference>
<comment type="similarity">
    <text evidence="1">Belongs to the peptidase M14 family.</text>
</comment>
<dbReference type="PANTHER" id="PTHR11532:SF57">
    <property type="entry name" value="CARBOXYPEPTIDASE D, B"/>
    <property type="match status" value="1"/>
</dbReference>
<comment type="caution">
    <text evidence="4">The sequence shown here is derived from an EMBL/GenBank/DDBJ whole genome shotgun (WGS) entry which is preliminary data.</text>
</comment>
<dbReference type="GO" id="GO:0005615">
    <property type="term" value="C:extracellular space"/>
    <property type="evidence" value="ECO:0007669"/>
    <property type="project" value="TreeGrafter"/>
</dbReference>
<organism evidence="4 5">
    <name type="scientific">Platanthera zijinensis</name>
    <dbReference type="NCBI Taxonomy" id="2320716"/>
    <lineage>
        <taxon>Eukaryota</taxon>
        <taxon>Viridiplantae</taxon>
        <taxon>Streptophyta</taxon>
        <taxon>Embryophyta</taxon>
        <taxon>Tracheophyta</taxon>
        <taxon>Spermatophyta</taxon>
        <taxon>Magnoliopsida</taxon>
        <taxon>Liliopsida</taxon>
        <taxon>Asparagales</taxon>
        <taxon>Orchidaceae</taxon>
        <taxon>Orchidoideae</taxon>
        <taxon>Orchideae</taxon>
        <taxon>Orchidinae</taxon>
        <taxon>Platanthera</taxon>
    </lineage>
</organism>
<sequence length="153" mass="17331">MELLQIPFFLVSLAVFLSAPNVAPAREGDWEMDDTLFIRHLLEDSRAQMVKPLSHGYMSNTELKEAITEFGQRCSHISHIYSIGKSVKGFPLLVIEISDRPGQEEAEPSFKVSYICQAHFLQSQFLLLEIFMVMNLLDENYSYTLLIGSAATI</sequence>
<accession>A0AAP0FTB2</accession>
<evidence type="ECO:0000256" key="1">
    <source>
        <dbReference type="ARBA" id="ARBA00005988"/>
    </source>
</evidence>
<evidence type="ECO:0000259" key="3">
    <source>
        <dbReference type="Pfam" id="PF00246"/>
    </source>
</evidence>
<dbReference type="PANTHER" id="PTHR11532">
    <property type="entry name" value="PROTEASE M14 CARBOXYPEPTIDASE"/>
    <property type="match status" value="1"/>
</dbReference>
<dbReference type="GO" id="GO:0006518">
    <property type="term" value="P:peptide metabolic process"/>
    <property type="evidence" value="ECO:0007669"/>
    <property type="project" value="TreeGrafter"/>
</dbReference>
<evidence type="ECO:0000313" key="4">
    <source>
        <dbReference type="EMBL" id="KAK8914027.1"/>
    </source>
</evidence>
<dbReference type="InterPro" id="IPR050753">
    <property type="entry name" value="Peptidase_M14_domain"/>
</dbReference>
<dbReference type="GO" id="GO:0008270">
    <property type="term" value="F:zinc ion binding"/>
    <property type="evidence" value="ECO:0007669"/>
    <property type="project" value="InterPro"/>
</dbReference>
<dbReference type="Gene3D" id="3.40.630.10">
    <property type="entry name" value="Zn peptidases"/>
    <property type="match status" value="1"/>
</dbReference>
<dbReference type="AlphaFoldDB" id="A0AAP0FTB2"/>
<proteinExistence type="inferred from homology"/>
<name>A0AAP0FTB2_9ASPA</name>
<dbReference type="InterPro" id="IPR000834">
    <property type="entry name" value="Peptidase_M14"/>
</dbReference>
<evidence type="ECO:0000313" key="5">
    <source>
        <dbReference type="Proteomes" id="UP001418222"/>
    </source>
</evidence>
<evidence type="ECO:0000256" key="2">
    <source>
        <dbReference type="SAM" id="SignalP"/>
    </source>
</evidence>
<dbReference type="GO" id="GO:0016485">
    <property type="term" value="P:protein processing"/>
    <property type="evidence" value="ECO:0007669"/>
    <property type="project" value="TreeGrafter"/>
</dbReference>
<gene>
    <name evidence="4" type="ORF">KSP39_PZI024462</name>
</gene>
<dbReference type="Pfam" id="PF00246">
    <property type="entry name" value="Peptidase_M14"/>
    <property type="match status" value="1"/>
</dbReference>
<reference evidence="4 5" key="1">
    <citation type="journal article" date="2022" name="Nat. Plants">
        <title>Genomes of leafy and leafless Platanthera orchids illuminate the evolution of mycoheterotrophy.</title>
        <authorList>
            <person name="Li M.H."/>
            <person name="Liu K.W."/>
            <person name="Li Z."/>
            <person name="Lu H.C."/>
            <person name="Ye Q.L."/>
            <person name="Zhang D."/>
            <person name="Wang J.Y."/>
            <person name="Li Y.F."/>
            <person name="Zhong Z.M."/>
            <person name="Liu X."/>
            <person name="Yu X."/>
            <person name="Liu D.K."/>
            <person name="Tu X.D."/>
            <person name="Liu B."/>
            <person name="Hao Y."/>
            <person name="Liao X.Y."/>
            <person name="Jiang Y.T."/>
            <person name="Sun W.H."/>
            <person name="Chen J."/>
            <person name="Chen Y.Q."/>
            <person name="Ai Y."/>
            <person name="Zhai J.W."/>
            <person name="Wu S.S."/>
            <person name="Zhou Z."/>
            <person name="Hsiao Y.Y."/>
            <person name="Wu W.L."/>
            <person name="Chen Y.Y."/>
            <person name="Lin Y.F."/>
            <person name="Hsu J.L."/>
            <person name="Li C.Y."/>
            <person name="Wang Z.W."/>
            <person name="Zhao X."/>
            <person name="Zhong W.Y."/>
            <person name="Ma X.K."/>
            <person name="Ma L."/>
            <person name="Huang J."/>
            <person name="Chen G.Z."/>
            <person name="Huang M.Z."/>
            <person name="Huang L."/>
            <person name="Peng D.H."/>
            <person name="Luo Y.B."/>
            <person name="Zou S.Q."/>
            <person name="Chen S.P."/>
            <person name="Lan S."/>
            <person name="Tsai W.C."/>
            <person name="Van de Peer Y."/>
            <person name="Liu Z.J."/>
        </authorList>
    </citation>
    <scope>NUCLEOTIDE SEQUENCE [LARGE SCALE GENOMIC DNA]</scope>
    <source>
        <strain evidence="4">Lor287</strain>
    </source>
</reference>
<feature type="chain" id="PRO_5042955891" description="Peptidase M14 domain-containing protein" evidence="2">
    <location>
        <begin position="26"/>
        <end position="153"/>
    </location>
</feature>
<keyword evidence="2" id="KW-0732">Signal</keyword>
<dbReference type="EMBL" id="JBBWWQ010000021">
    <property type="protein sequence ID" value="KAK8914027.1"/>
    <property type="molecule type" value="Genomic_DNA"/>
</dbReference>
<keyword evidence="5" id="KW-1185">Reference proteome</keyword>
<protein>
    <recommendedName>
        <fullName evidence="3">Peptidase M14 domain-containing protein</fullName>
    </recommendedName>
</protein>